<dbReference type="AlphaFoldDB" id="A0A0G3GPJ9"/>
<dbReference type="Proteomes" id="UP000035368">
    <property type="component" value="Chromosome"/>
</dbReference>
<protein>
    <recommendedName>
        <fullName evidence="3 10">Pyruvate formate-lyase-activating enzyme</fullName>
        <ecNumber evidence="10">1.97.1.4</ecNumber>
    </recommendedName>
</protein>
<evidence type="ECO:0000256" key="8">
    <source>
        <dbReference type="ARBA" id="ARBA00023004"/>
    </source>
</evidence>
<comment type="cofactor">
    <cofactor evidence="10">
        <name>[4Fe-4S] cluster</name>
        <dbReference type="ChEBI" id="CHEBI:49883"/>
    </cofactor>
    <text evidence="10">Binds 1 [4Fe-4S] cluster. The cluster is coordinated with 3 cysteines and an exchangeable S-adenosyl-L-methionine.</text>
</comment>
<dbReference type="STRING" id="1050174.CEPID_06195"/>
<keyword evidence="12" id="KW-0456">Lyase</keyword>
<dbReference type="InterPro" id="IPR034457">
    <property type="entry name" value="Organic_radical-activating"/>
</dbReference>
<name>A0A0G3GPJ9_9CORY</name>
<dbReference type="EC" id="1.97.1.4" evidence="10"/>
<keyword evidence="5 10" id="KW-0949">S-adenosyl-L-methionine</keyword>
<keyword evidence="7 10" id="KW-0560">Oxidoreductase</keyword>
<evidence type="ECO:0000256" key="4">
    <source>
        <dbReference type="ARBA" id="ARBA00022485"/>
    </source>
</evidence>
<dbReference type="InterPro" id="IPR012838">
    <property type="entry name" value="PFL1_activating"/>
</dbReference>
<dbReference type="OrthoDB" id="9782387at2"/>
<dbReference type="Gene3D" id="3.20.20.70">
    <property type="entry name" value="Aldolase class I"/>
    <property type="match status" value="1"/>
</dbReference>
<proteinExistence type="inferred from homology"/>
<dbReference type="PROSITE" id="PS51918">
    <property type="entry name" value="RADICAL_SAM"/>
    <property type="match status" value="1"/>
</dbReference>
<evidence type="ECO:0000256" key="3">
    <source>
        <dbReference type="ARBA" id="ARBA00021356"/>
    </source>
</evidence>
<evidence type="ECO:0000256" key="1">
    <source>
        <dbReference type="ARBA" id="ARBA00003141"/>
    </source>
</evidence>
<dbReference type="SFLD" id="SFLDG01066">
    <property type="entry name" value="organic_radical-activating_enz"/>
    <property type="match status" value="1"/>
</dbReference>
<dbReference type="PROSITE" id="PS01087">
    <property type="entry name" value="RADICAL_ACTIVATING"/>
    <property type="match status" value="1"/>
</dbReference>
<reference evidence="12 13" key="1">
    <citation type="submission" date="2015-05" db="EMBL/GenBank/DDBJ databases">
        <title>Complete genome sequence of Corynebacterium epidermidicanis DSM 45586, isolated from the skin of a dog suffering from pruritus.</title>
        <authorList>
            <person name="Ruckert C."/>
            <person name="Albersmeier A."/>
            <person name="Winkler A."/>
            <person name="Tauch A."/>
        </authorList>
    </citation>
    <scope>NUCLEOTIDE SEQUENCE [LARGE SCALE GENOMIC DNA]</scope>
    <source>
        <strain evidence="12 13">DSM 45586</strain>
    </source>
</reference>
<keyword evidence="4 10" id="KW-0004">4Fe-4S</keyword>
<keyword evidence="6 10" id="KW-0479">Metal-binding</keyword>
<dbReference type="InterPro" id="IPR001989">
    <property type="entry name" value="Radical_activat_CS"/>
</dbReference>
<evidence type="ECO:0000256" key="2">
    <source>
        <dbReference type="ARBA" id="ARBA00009777"/>
    </source>
</evidence>
<evidence type="ECO:0000313" key="12">
    <source>
        <dbReference type="EMBL" id="AKK03099.1"/>
    </source>
</evidence>
<comment type="function">
    <text evidence="1 10">Activation of pyruvate formate-lyase under anaerobic conditions by generation of an organic free radical, using S-adenosylmethionine and reduced flavodoxin as cosubstrates to produce 5'-deoxy-adenosine.</text>
</comment>
<evidence type="ECO:0000256" key="10">
    <source>
        <dbReference type="RuleBase" id="RU362053"/>
    </source>
</evidence>
<evidence type="ECO:0000256" key="7">
    <source>
        <dbReference type="ARBA" id="ARBA00023002"/>
    </source>
</evidence>
<keyword evidence="12" id="KW-0670">Pyruvate</keyword>
<dbReference type="KEGG" id="cei:CEPID_06195"/>
<dbReference type="GO" id="GO:0016829">
    <property type="term" value="F:lyase activity"/>
    <property type="evidence" value="ECO:0007669"/>
    <property type="project" value="UniProtKB-KW"/>
</dbReference>
<sequence>MADGVAAKVTIAPSDGPKVRGTAAGLGVSSVDTDLMSRPELFEARRTGDIGLVHSWELVTSVDGPGTRMTIFMAGCPLRCLYCHNPDTWELKEGTLHRVEDLVKKIKRYRPVFNASGGGITISGGEPLFQIAFTRRVLAEAHAAGIHTCIDSAGYLGARLSDEDLENIDLVLLDVKSGLPDTYERLTGHELAPSIAFGDRLNKLGKRVWVRHVHVPGYTDAPENVEAMADIVARWKDNVERVEILPFHNMGRDKWHELGIEYELENLSPPSRESTDAIRDVFRSRGLTVY</sequence>
<keyword evidence="10" id="KW-0963">Cytoplasm</keyword>
<feature type="domain" description="Radical SAM core" evidence="11">
    <location>
        <begin position="62"/>
        <end position="285"/>
    </location>
</feature>
<dbReference type="Pfam" id="PF04055">
    <property type="entry name" value="Radical_SAM"/>
    <property type="match status" value="1"/>
</dbReference>
<dbReference type="InterPro" id="IPR007197">
    <property type="entry name" value="rSAM"/>
</dbReference>
<dbReference type="InterPro" id="IPR013785">
    <property type="entry name" value="Aldolase_TIM"/>
</dbReference>
<dbReference type="EMBL" id="CP011541">
    <property type="protein sequence ID" value="AKK03099.1"/>
    <property type="molecule type" value="Genomic_DNA"/>
</dbReference>
<dbReference type="RefSeq" id="WP_047240181.1">
    <property type="nucleotide sequence ID" value="NZ_CP011541.1"/>
</dbReference>
<evidence type="ECO:0000259" key="11">
    <source>
        <dbReference type="PROSITE" id="PS51918"/>
    </source>
</evidence>
<comment type="subcellular location">
    <subcellularLocation>
        <location evidence="10">Cytoplasm</location>
    </subcellularLocation>
</comment>
<dbReference type="GO" id="GO:0046872">
    <property type="term" value="F:metal ion binding"/>
    <property type="evidence" value="ECO:0007669"/>
    <property type="project" value="UniProtKB-UniRule"/>
</dbReference>
<dbReference type="InterPro" id="IPR058240">
    <property type="entry name" value="rSAM_sf"/>
</dbReference>
<dbReference type="GO" id="GO:0051539">
    <property type="term" value="F:4 iron, 4 sulfur cluster binding"/>
    <property type="evidence" value="ECO:0007669"/>
    <property type="project" value="UniProtKB-UniRule"/>
</dbReference>
<accession>A0A0G3GPJ9</accession>
<dbReference type="GO" id="GO:0043365">
    <property type="term" value="F:[formate-C-acetyltransferase]-activating enzyme activity"/>
    <property type="evidence" value="ECO:0007669"/>
    <property type="project" value="UniProtKB-UniRule"/>
</dbReference>
<dbReference type="SUPFAM" id="SSF102114">
    <property type="entry name" value="Radical SAM enzymes"/>
    <property type="match status" value="1"/>
</dbReference>
<keyword evidence="8 10" id="KW-0408">Iron</keyword>
<evidence type="ECO:0000256" key="5">
    <source>
        <dbReference type="ARBA" id="ARBA00022691"/>
    </source>
</evidence>
<dbReference type="PATRIC" id="fig|1050174.4.peg.1252"/>
<dbReference type="SFLD" id="SFLDS00029">
    <property type="entry name" value="Radical_SAM"/>
    <property type="match status" value="1"/>
</dbReference>
<comment type="catalytic activity">
    <reaction evidence="10">
        <text>glycyl-[formate C-acetyltransferase] + reduced [flavodoxin] + S-adenosyl-L-methionine = glycin-2-yl radical-[formate C-acetyltransferase] + semiquinone [flavodoxin] + 5'-deoxyadenosine + L-methionine + H(+)</text>
        <dbReference type="Rhea" id="RHEA:19225"/>
        <dbReference type="Rhea" id="RHEA-COMP:10622"/>
        <dbReference type="Rhea" id="RHEA-COMP:12190"/>
        <dbReference type="Rhea" id="RHEA-COMP:12191"/>
        <dbReference type="Rhea" id="RHEA-COMP:14480"/>
        <dbReference type="ChEBI" id="CHEBI:15378"/>
        <dbReference type="ChEBI" id="CHEBI:17319"/>
        <dbReference type="ChEBI" id="CHEBI:29947"/>
        <dbReference type="ChEBI" id="CHEBI:32722"/>
        <dbReference type="ChEBI" id="CHEBI:57618"/>
        <dbReference type="ChEBI" id="CHEBI:57844"/>
        <dbReference type="ChEBI" id="CHEBI:59789"/>
        <dbReference type="ChEBI" id="CHEBI:140311"/>
        <dbReference type="EC" id="1.97.1.4"/>
    </reaction>
</comment>
<dbReference type="PANTHER" id="PTHR30352:SF5">
    <property type="entry name" value="PYRUVATE FORMATE-LYASE 1-ACTIVATING ENZYME"/>
    <property type="match status" value="1"/>
</dbReference>
<evidence type="ECO:0000256" key="6">
    <source>
        <dbReference type="ARBA" id="ARBA00022723"/>
    </source>
</evidence>
<comment type="similarity">
    <text evidence="2 10">Belongs to the organic radical-activating enzymes family.</text>
</comment>
<keyword evidence="13" id="KW-1185">Reference proteome</keyword>
<organism evidence="12 13">
    <name type="scientific">Corynebacterium epidermidicanis</name>
    <dbReference type="NCBI Taxonomy" id="1050174"/>
    <lineage>
        <taxon>Bacteria</taxon>
        <taxon>Bacillati</taxon>
        <taxon>Actinomycetota</taxon>
        <taxon>Actinomycetes</taxon>
        <taxon>Mycobacteriales</taxon>
        <taxon>Corynebacteriaceae</taxon>
        <taxon>Corynebacterium</taxon>
    </lineage>
</organism>
<dbReference type="NCBIfam" id="TIGR02493">
    <property type="entry name" value="PFLA"/>
    <property type="match status" value="1"/>
</dbReference>
<evidence type="ECO:0000256" key="9">
    <source>
        <dbReference type="ARBA" id="ARBA00023014"/>
    </source>
</evidence>
<keyword evidence="9 10" id="KW-0411">Iron-sulfur</keyword>
<dbReference type="PANTHER" id="PTHR30352">
    <property type="entry name" value="PYRUVATE FORMATE-LYASE-ACTIVATING ENZYME"/>
    <property type="match status" value="1"/>
</dbReference>
<dbReference type="GO" id="GO:0005737">
    <property type="term" value="C:cytoplasm"/>
    <property type="evidence" value="ECO:0007669"/>
    <property type="project" value="UniProtKB-SubCell"/>
</dbReference>
<evidence type="ECO:0000313" key="13">
    <source>
        <dbReference type="Proteomes" id="UP000035368"/>
    </source>
</evidence>
<gene>
    <name evidence="12" type="primary">pflA</name>
    <name evidence="12" type="ORF">CEPID_06195</name>
</gene>